<feature type="domain" description="PDEase" evidence="10">
    <location>
        <begin position="825"/>
        <end position="1179"/>
    </location>
</feature>
<organism evidence="11 12">
    <name type="scientific">Phytophthora oleae</name>
    <dbReference type="NCBI Taxonomy" id="2107226"/>
    <lineage>
        <taxon>Eukaryota</taxon>
        <taxon>Sar</taxon>
        <taxon>Stramenopiles</taxon>
        <taxon>Oomycota</taxon>
        <taxon>Peronosporomycetes</taxon>
        <taxon>Peronosporales</taxon>
        <taxon>Peronosporaceae</taxon>
        <taxon>Phytophthora</taxon>
    </lineage>
</organism>
<feature type="binding site" evidence="5">
    <location>
        <position position="1136"/>
    </location>
    <ligand>
        <name>AMP</name>
        <dbReference type="ChEBI" id="CHEBI:456215"/>
    </ligand>
</feature>
<evidence type="ECO:0000256" key="2">
    <source>
        <dbReference type="ARBA" id="ARBA00022723"/>
    </source>
</evidence>
<dbReference type="SMART" id="SM00065">
    <property type="entry name" value="GAF"/>
    <property type="match status" value="3"/>
</dbReference>
<evidence type="ECO:0000256" key="8">
    <source>
        <dbReference type="SAM" id="Coils"/>
    </source>
</evidence>
<evidence type="ECO:0000256" key="3">
    <source>
        <dbReference type="ARBA" id="ARBA00022801"/>
    </source>
</evidence>
<dbReference type="PRINTS" id="PR00387">
    <property type="entry name" value="PDIESTERASE1"/>
</dbReference>
<feature type="region of interest" description="Disordered" evidence="9">
    <location>
        <begin position="800"/>
        <end position="828"/>
    </location>
</feature>
<name>A0ABD3G0B6_9STRA</name>
<dbReference type="GO" id="GO:0046872">
    <property type="term" value="F:metal ion binding"/>
    <property type="evidence" value="ECO:0007669"/>
    <property type="project" value="UniProtKB-KW"/>
</dbReference>
<feature type="compositionally biased region" description="Acidic residues" evidence="9">
    <location>
        <begin position="802"/>
        <end position="828"/>
    </location>
</feature>
<feature type="binding site" evidence="6">
    <location>
        <position position="961"/>
    </location>
    <ligand>
        <name>Zn(2+)</name>
        <dbReference type="ChEBI" id="CHEBI:29105"/>
        <label>1</label>
    </ligand>
</feature>
<feature type="binding site" evidence="5">
    <location>
        <begin position="920"/>
        <end position="924"/>
    </location>
    <ligand>
        <name>AMP</name>
        <dbReference type="ChEBI" id="CHEBI:456215"/>
    </ligand>
</feature>
<keyword evidence="8" id="KW-0175">Coiled coil</keyword>
<dbReference type="InterPro" id="IPR003018">
    <property type="entry name" value="GAF"/>
</dbReference>
<dbReference type="AlphaFoldDB" id="A0ABD3G0B6"/>
<dbReference type="EMBL" id="JBIMZQ010000005">
    <property type="protein sequence ID" value="KAL3671500.1"/>
    <property type="molecule type" value="Genomic_DNA"/>
</dbReference>
<dbReference type="CDD" id="cd00077">
    <property type="entry name" value="HDc"/>
    <property type="match status" value="1"/>
</dbReference>
<dbReference type="EC" id="3.1.4.-" evidence="7"/>
<feature type="binding site" evidence="5">
    <location>
        <position position="1083"/>
    </location>
    <ligand>
        <name>AMP</name>
        <dbReference type="ChEBI" id="CHEBI:456215"/>
    </ligand>
</feature>
<evidence type="ECO:0000313" key="11">
    <source>
        <dbReference type="EMBL" id="KAL3671500.1"/>
    </source>
</evidence>
<dbReference type="SUPFAM" id="SSF55781">
    <property type="entry name" value="GAF domain-like"/>
    <property type="match status" value="3"/>
</dbReference>
<feature type="active site" description="Proton donor" evidence="4">
    <location>
        <position position="920"/>
    </location>
</feature>
<dbReference type="InterPro" id="IPR036971">
    <property type="entry name" value="PDEase_catalytic_dom_sf"/>
</dbReference>
<dbReference type="InterPro" id="IPR029016">
    <property type="entry name" value="GAF-like_dom_sf"/>
</dbReference>
<feature type="coiled-coil region" evidence="8">
    <location>
        <begin position="23"/>
        <end position="57"/>
    </location>
</feature>
<dbReference type="InterPro" id="IPR002073">
    <property type="entry name" value="PDEase_catalytic_dom"/>
</dbReference>
<dbReference type="Pfam" id="PF01590">
    <property type="entry name" value="GAF"/>
    <property type="match status" value="3"/>
</dbReference>
<feature type="region of interest" description="Disordered" evidence="9">
    <location>
        <begin position="1196"/>
        <end position="1217"/>
    </location>
</feature>
<evidence type="ECO:0000256" key="6">
    <source>
        <dbReference type="PIRSR" id="PIRSR623088-3"/>
    </source>
</evidence>
<dbReference type="PANTHER" id="PTHR11347">
    <property type="entry name" value="CYCLIC NUCLEOTIDE PHOSPHODIESTERASE"/>
    <property type="match status" value="1"/>
</dbReference>
<evidence type="ECO:0000256" key="5">
    <source>
        <dbReference type="PIRSR" id="PIRSR623088-2"/>
    </source>
</evidence>
<protein>
    <recommendedName>
        <fullName evidence="7">Phosphodiesterase</fullName>
        <ecNumber evidence="7">3.1.4.-</ecNumber>
    </recommendedName>
</protein>
<dbReference type="PROSITE" id="PS51845">
    <property type="entry name" value="PDEASE_I_2"/>
    <property type="match status" value="1"/>
</dbReference>
<dbReference type="PROSITE" id="PS00126">
    <property type="entry name" value="PDEASE_I_1"/>
    <property type="match status" value="1"/>
</dbReference>
<feature type="binding site" evidence="6">
    <location>
        <position position="962"/>
    </location>
    <ligand>
        <name>Zn(2+)</name>
        <dbReference type="ChEBI" id="CHEBI:29105"/>
        <label>2</label>
    </ligand>
</feature>
<evidence type="ECO:0000256" key="9">
    <source>
        <dbReference type="SAM" id="MobiDB-lite"/>
    </source>
</evidence>
<dbReference type="Gene3D" id="1.10.1300.10">
    <property type="entry name" value="3'5'-cyclic nucleotide phosphodiesterase, catalytic domain"/>
    <property type="match status" value="1"/>
</dbReference>
<sequence length="1217" mass="136372">MDDDEVKLVRVPVRELKVAMDGARALLDENRRLAVELERAEEEARELELKLLKRQHQLNCCTGTRIDHRSYRPGELFKPTQPKRPRPKSEMFSSVGSMRNLIEEQAETLNQLTEREENLRALMDAMREISQAPDSLDIVSNALRAAQHVLPAEKYTVGILHEKKDHVDLYSNPPMDLPGKRYLTEEGSVLVDSATTFGRVVLTGTPLEVADVSGSEVVDVFEEQMELLEFEPEALLCAPIFNVHGVLVGVFQVITRKILPERGLVSQPAPPPEPLWFSTTPRAALARLGRSQDAQQRRAFDARDKESFDYICVTAGTALWNLSLAKAHQAMQSRIECLLKLNRNIAAEVSASAVLHQIIVVAYELLHAEHIALYVRDEGTDEFYLFVSDNKDERVAAVTTGAKARNKLKDKANERPRHSQGHVRHAEYDETFLKAHNGIVGVVMRTGQLVLTNSAPSHVAFDPKFDEMWTSLKTKQVLCAPVKDAGGQVLAVVCATNKVDGDEFTADDALYLNYAAEAAGISLHKSNLLRSVLMSQRLTESRLQLADFVNNNGERAYSSNHGPEDETSAAASVARFVRVVMTEGRKLLHCDRFGFLLVDPLKKELWITQEDGQSVRMPLTNGLSGLIATTGKTICTRDAYTHSHFDSTLDRKTGYRTTTVLGMPVFEDHTPINPKIVAVVMAINKKDDDDDTNKGDDDDRRVRRHCVPFTVNDADCMTQYCREIQFALGRLSLDISYYKVVSDCGLGTPGEPLIESTDASKAQEQHLSDVNEPEIISSIVQKFCQSSELDALEEVAATAIADDPDDVEDADEANDYYDDDDSSDTDDEEEHITSFSAIPFPPRSSQRRISTARENGHVIGVGDVTRWDFSTLDLSNGDIYAATSVLFRSLGLLERFQVAQETFFTFLSHVASHYRQNAFHNLQHAFQVTHATYCLLRRSGVAHSYFARVEIFAMLVAALCHDLDHPGNTNDFEVKAHSQLALTHNDDAVLERHHCRVAFIILSHPGANLLARLPTRACFVYMRRLLIHCILATDMAKHFEKCKALEGLSKRHLLVNSSGGRGTRRSRSKHRFVFMAIIIHAADLSGQALPYPQAVRWGMRVLSEFQQQAKNEAELHVPVESFMTNLHHTKTRVTVQLNFINYVLRPIWLPLATLCPAVRVYADSLESNRERYKAELDKLQREAAEIEELARGYARGSSSRSLVERVPGTRRLSGHEN</sequence>
<dbReference type="InterPro" id="IPR003607">
    <property type="entry name" value="HD/PDEase_dom"/>
</dbReference>
<feature type="binding site" evidence="5">
    <location>
        <position position="962"/>
    </location>
    <ligand>
        <name>AMP</name>
        <dbReference type="ChEBI" id="CHEBI:456215"/>
    </ligand>
</feature>
<evidence type="ECO:0000256" key="1">
    <source>
        <dbReference type="ARBA" id="ARBA00022535"/>
    </source>
</evidence>
<evidence type="ECO:0000313" key="12">
    <source>
        <dbReference type="Proteomes" id="UP001632037"/>
    </source>
</evidence>
<dbReference type="SMART" id="SM00471">
    <property type="entry name" value="HDc"/>
    <property type="match status" value="1"/>
</dbReference>
<dbReference type="SUPFAM" id="SSF109604">
    <property type="entry name" value="HD-domain/PDEase-like"/>
    <property type="match status" value="1"/>
</dbReference>
<proteinExistence type="inferred from homology"/>
<feature type="coiled-coil region" evidence="8">
    <location>
        <begin position="1162"/>
        <end position="1196"/>
    </location>
</feature>
<feature type="region of interest" description="Disordered" evidence="9">
    <location>
        <begin position="71"/>
        <end position="91"/>
    </location>
</feature>
<comment type="cofactor">
    <cofactor evidence="7">
        <name>a divalent metal cation</name>
        <dbReference type="ChEBI" id="CHEBI:60240"/>
    </cofactor>
    <text evidence="7">Binds 2 divalent metal cations per subunit. Site 1 may preferentially bind zinc ions, while site 2 has a preference for magnesium and/or manganese ions.</text>
</comment>
<gene>
    <name evidence="11" type="ORF">V7S43_003422</name>
</gene>
<keyword evidence="2 6" id="KW-0479">Metal-binding</keyword>
<evidence type="ECO:0000259" key="10">
    <source>
        <dbReference type="PROSITE" id="PS51845"/>
    </source>
</evidence>
<comment type="similarity">
    <text evidence="7">Belongs to the cyclic nucleotide phosphodiesterase family.</text>
</comment>
<dbReference type="InterPro" id="IPR023088">
    <property type="entry name" value="PDEase"/>
</dbReference>
<dbReference type="Proteomes" id="UP001632037">
    <property type="component" value="Unassembled WGS sequence"/>
</dbReference>
<evidence type="ECO:0000256" key="4">
    <source>
        <dbReference type="PIRSR" id="PIRSR623088-1"/>
    </source>
</evidence>
<feature type="binding site" evidence="6">
    <location>
        <position position="1083"/>
    </location>
    <ligand>
        <name>Zn(2+)</name>
        <dbReference type="ChEBI" id="CHEBI:29105"/>
        <label>1</label>
    </ligand>
</feature>
<keyword evidence="12" id="KW-1185">Reference proteome</keyword>
<dbReference type="GO" id="GO:0016787">
    <property type="term" value="F:hydrolase activity"/>
    <property type="evidence" value="ECO:0007669"/>
    <property type="project" value="UniProtKB-KW"/>
</dbReference>
<dbReference type="Gene3D" id="3.30.450.40">
    <property type="match status" value="3"/>
</dbReference>
<dbReference type="InterPro" id="IPR023174">
    <property type="entry name" value="PDEase_CS"/>
</dbReference>
<reference evidence="11 12" key="1">
    <citation type="submission" date="2024-09" db="EMBL/GenBank/DDBJ databases">
        <title>Genome sequencing and assembly of Phytophthora oleae, isolate VK10A, causative agent of rot of olive drupes.</title>
        <authorList>
            <person name="Conti Taguali S."/>
            <person name="Riolo M."/>
            <person name="La Spada F."/>
            <person name="Cacciola S.O."/>
            <person name="Dionisio G."/>
        </authorList>
    </citation>
    <scope>NUCLEOTIDE SEQUENCE [LARGE SCALE GENOMIC DNA]</scope>
    <source>
        <strain evidence="11 12">VK10A</strain>
    </source>
</reference>
<accession>A0ABD3G0B6</accession>
<feature type="coiled-coil region" evidence="8">
    <location>
        <begin position="95"/>
        <end position="132"/>
    </location>
</feature>
<evidence type="ECO:0000256" key="7">
    <source>
        <dbReference type="RuleBase" id="RU363067"/>
    </source>
</evidence>
<feature type="binding site" evidence="6">
    <location>
        <position position="924"/>
    </location>
    <ligand>
        <name>Zn(2+)</name>
        <dbReference type="ChEBI" id="CHEBI:29105"/>
        <label>1</label>
    </ligand>
</feature>
<feature type="binding site" evidence="6">
    <location>
        <position position="962"/>
    </location>
    <ligand>
        <name>Zn(2+)</name>
        <dbReference type="ChEBI" id="CHEBI:29105"/>
        <label>1</label>
    </ligand>
</feature>
<comment type="caution">
    <text evidence="11">The sequence shown here is derived from an EMBL/GenBank/DDBJ whole genome shotgun (WGS) entry which is preliminary data.</text>
</comment>
<keyword evidence="1" id="KW-0140">cGMP</keyword>
<dbReference type="Pfam" id="PF00233">
    <property type="entry name" value="PDEase_I"/>
    <property type="match status" value="1"/>
</dbReference>
<keyword evidence="3 7" id="KW-0378">Hydrolase</keyword>